<accession>A0A9P7KGJ6</accession>
<sequence>MAWLGLDSFYSYSNVLLFTLNQRPVSIPNHAIHSTGISLPAANLQNLSTSIAAPSATDESQAKNLALPDGSSALSQTSSSQGIS</sequence>
<evidence type="ECO:0000313" key="3">
    <source>
        <dbReference type="Proteomes" id="UP000717328"/>
    </source>
</evidence>
<protein>
    <submittedName>
        <fullName evidence="2">Uncharacterized protein</fullName>
    </submittedName>
</protein>
<dbReference type="Proteomes" id="UP000717328">
    <property type="component" value="Unassembled WGS sequence"/>
</dbReference>
<organism evidence="2 3">
    <name type="scientific">Sphagnurus paluster</name>
    <dbReference type="NCBI Taxonomy" id="117069"/>
    <lineage>
        <taxon>Eukaryota</taxon>
        <taxon>Fungi</taxon>
        <taxon>Dikarya</taxon>
        <taxon>Basidiomycota</taxon>
        <taxon>Agaricomycotina</taxon>
        <taxon>Agaricomycetes</taxon>
        <taxon>Agaricomycetidae</taxon>
        <taxon>Agaricales</taxon>
        <taxon>Tricholomatineae</taxon>
        <taxon>Lyophyllaceae</taxon>
        <taxon>Sphagnurus</taxon>
    </lineage>
</organism>
<name>A0A9P7KGJ6_9AGAR</name>
<dbReference type="EMBL" id="JABCKI010000831">
    <property type="protein sequence ID" value="KAG5649618.1"/>
    <property type="molecule type" value="Genomic_DNA"/>
</dbReference>
<gene>
    <name evidence="2" type="ORF">H0H81_002823</name>
</gene>
<feature type="compositionally biased region" description="Low complexity" evidence="1">
    <location>
        <begin position="70"/>
        <end position="84"/>
    </location>
</feature>
<evidence type="ECO:0000313" key="2">
    <source>
        <dbReference type="EMBL" id="KAG5649618.1"/>
    </source>
</evidence>
<evidence type="ECO:0000256" key="1">
    <source>
        <dbReference type="SAM" id="MobiDB-lite"/>
    </source>
</evidence>
<keyword evidence="3" id="KW-1185">Reference proteome</keyword>
<reference evidence="2" key="2">
    <citation type="submission" date="2021-10" db="EMBL/GenBank/DDBJ databases">
        <title>Phylogenomics reveals ancestral predisposition of the termite-cultivated fungus Termitomyces towards a domesticated lifestyle.</title>
        <authorList>
            <person name="Auxier B."/>
            <person name="Grum-Grzhimaylo A."/>
            <person name="Cardenas M.E."/>
            <person name="Lodge J.D."/>
            <person name="Laessoe T."/>
            <person name="Pedersen O."/>
            <person name="Smith M.E."/>
            <person name="Kuyper T.W."/>
            <person name="Franco-Molano E.A."/>
            <person name="Baroni T.J."/>
            <person name="Aanen D.K."/>
        </authorList>
    </citation>
    <scope>NUCLEOTIDE SEQUENCE</scope>
    <source>
        <strain evidence="2">D49</strain>
    </source>
</reference>
<comment type="caution">
    <text evidence="2">The sequence shown here is derived from an EMBL/GenBank/DDBJ whole genome shotgun (WGS) entry which is preliminary data.</text>
</comment>
<feature type="non-terminal residue" evidence="2">
    <location>
        <position position="84"/>
    </location>
</feature>
<feature type="region of interest" description="Disordered" evidence="1">
    <location>
        <begin position="59"/>
        <end position="84"/>
    </location>
</feature>
<reference evidence="2" key="1">
    <citation type="submission" date="2021-02" db="EMBL/GenBank/DDBJ databases">
        <authorList>
            <person name="Nieuwenhuis M."/>
            <person name="Van De Peppel L.J.J."/>
        </authorList>
    </citation>
    <scope>NUCLEOTIDE SEQUENCE</scope>
    <source>
        <strain evidence="2">D49</strain>
    </source>
</reference>
<dbReference type="AlphaFoldDB" id="A0A9P7KGJ6"/>
<proteinExistence type="predicted"/>